<sequence>MGYTQVCSVGDPESPEWKIAWPQLVQDVHKIVETAEVLVSGPTDDKETVTPFLADPNRGIYINGVGSGAHDPFVLRPGQWDAFCQTAHKSYEKVVICILLRAYKLAPESFAYE</sequence>
<dbReference type="STRING" id="303698.A0A1V6TYT0"/>
<reference evidence="2" key="1">
    <citation type="journal article" date="2017" name="Nat. Microbiol.">
        <title>Global analysis of biosynthetic gene clusters reveals vast potential of secondary metabolite production in Penicillium species.</title>
        <authorList>
            <person name="Nielsen J.C."/>
            <person name="Grijseels S."/>
            <person name="Prigent S."/>
            <person name="Ji B."/>
            <person name="Dainat J."/>
            <person name="Nielsen K.F."/>
            <person name="Frisvad J.C."/>
            <person name="Workman M."/>
            <person name="Nielsen J."/>
        </authorList>
    </citation>
    <scope>NUCLEOTIDE SEQUENCE [LARGE SCALE GENOMIC DNA]</scope>
    <source>
        <strain evidence="2">IBT 24891</strain>
    </source>
</reference>
<evidence type="ECO:0000313" key="1">
    <source>
        <dbReference type="EMBL" id="OQE31396.1"/>
    </source>
</evidence>
<dbReference type="AlphaFoldDB" id="A0A1V6TYT0"/>
<organism evidence="1 2">
    <name type="scientific">Penicillium steckii</name>
    <dbReference type="NCBI Taxonomy" id="303698"/>
    <lineage>
        <taxon>Eukaryota</taxon>
        <taxon>Fungi</taxon>
        <taxon>Dikarya</taxon>
        <taxon>Ascomycota</taxon>
        <taxon>Pezizomycotina</taxon>
        <taxon>Eurotiomycetes</taxon>
        <taxon>Eurotiomycetidae</taxon>
        <taxon>Eurotiales</taxon>
        <taxon>Aspergillaceae</taxon>
        <taxon>Penicillium</taxon>
    </lineage>
</organism>
<dbReference type="Proteomes" id="UP000191285">
    <property type="component" value="Unassembled WGS sequence"/>
</dbReference>
<gene>
    <name evidence="1" type="ORF">PENSTE_c001G10066</name>
</gene>
<dbReference type="OrthoDB" id="2958217at2759"/>
<evidence type="ECO:0000313" key="2">
    <source>
        <dbReference type="Proteomes" id="UP000191285"/>
    </source>
</evidence>
<name>A0A1V6TYT0_9EURO</name>
<comment type="caution">
    <text evidence="1">The sequence shown here is derived from an EMBL/GenBank/DDBJ whole genome shotgun (WGS) entry which is preliminary data.</text>
</comment>
<proteinExistence type="predicted"/>
<keyword evidence="2" id="KW-1185">Reference proteome</keyword>
<dbReference type="EMBL" id="MLKD01000001">
    <property type="protein sequence ID" value="OQE31396.1"/>
    <property type="molecule type" value="Genomic_DNA"/>
</dbReference>
<accession>A0A1V6TYT0</accession>
<protein>
    <submittedName>
        <fullName evidence="1">Uncharacterized protein</fullName>
    </submittedName>
</protein>